<keyword evidence="2" id="KW-1185">Reference proteome</keyword>
<evidence type="ECO:0000313" key="2">
    <source>
        <dbReference type="Proteomes" id="UP000789920"/>
    </source>
</evidence>
<reference evidence="1" key="1">
    <citation type="submission" date="2021-06" db="EMBL/GenBank/DDBJ databases">
        <authorList>
            <person name="Kallberg Y."/>
            <person name="Tangrot J."/>
            <person name="Rosling A."/>
        </authorList>
    </citation>
    <scope>NUCLEOTIDE SEQUENCE</scope>
    <source>
        <strain evidence="1">MA461A</strain>
    </source>
</reference>
<name>A0ACA9QCY2_9GLOM</name>
<protein>
    <submittedName>
        <fullName evidence="1">33589_t:CDS:1</fullName>
    </submittedName>
</protein>
<dbReference type="Proteomes" id="UP000789920">
    <property type="component" value="Unassembled WGS sequence"/>
</dbReference>
<sequence length="66" mass="7773">MSLGVKCYGLTKSSENLEYMIILKYMKSGDLNSFIFDENNKFCWKEIYSLLQQVLKELTLIHNSKM</sequence>
<dbReference type="EMBL" id="CAJVQC010030705">
    <property type="protein sequence ID" value="CAG8746372.1"/>
    <property type="molecule type" value="Genomic_DNA"/>
</dbReference>
<comment type="caution">
    <text evidence="1">The sequence shown here is derived from an EMBL/GenBank/DDBJ whole genome shotgun (WGS) entry which is preliminary data.</text>
</comment>
<organism evidence="1 2">
    <name type="scientific">Racocetra persica</name>
    <dbReference type="NCBI Taxonomy" id="160502"/>
    <lineage>
        <taxon>Eukaryota</taxon>
        <taxon>Fungi</taxon>
        <taxon>Fungi incertae sedis</taxon>
        <taxon>Mucoromycota</taxon>
        <taxon>Glomeromycotina</taxon>
        <taxon>Glomeromycetes</taxon>
        <taxon>Diversisporales</taxon>
        <taxon>Gigasporaceae</taxon>
        <taxon>Racocetra</taxon>
    </lineage>
</organism>
<gene>
    <name evidence="1" type="ORF">RPERSI_LOCUS13704</name>
</gene>
<evidence type="ECO:0000313" key="1">
    <source>
        <dbReference type="EMBL" id="CAG8746372.1"/>
    </source>
</evidence>
<accession>A0ACA9QCY2</accession>
<proteinExistence type="predicted"/>
<feature type="non-terminal residue" evidence="1">
    <location>
        <position position="66"/>
    </location>
</feature>